<dbReference type="PROSITE" id="PS51057">
    <property type="entry name" value="PAIRED_2"/>
    <property type="match status" value="1"/>
</dbReference>
<evidence type="ECO:0000256" key="6">
    <source>
        <dbReference type="ARBA" id="ARBA00023163"/>
    </source>
</evidence>
<dbReference type="EMBL" id="CALNXI010003541">
    <property type="protein sequence ID" value="CAH3193617.1"/>
    <property type="molecule type" value="Genomic_DNA"/>
</dbReference>
<dbReference type="Proteomes" id="UP001159427">
    <property type="component" value="Unassembled WGS sequence"/>
</dbReference>
<evidence type="ECO:0000256" key="4">
    <source>
        <dbReference type="ARBA" id="ARBA00023015"/>
    </source>
</evidence>
<proteinExistence type="predicted"/>
<dbReference type="SMART" id="SM00351">
    <property type="entry name" value="PAX"/>
    <property type="match status" value="1"/>
</dbReference>
<evidence type="ECO:0000256" key="1">
    <source>
        <dbReference type="ARBA" id="ARBA00004123"/>
    </source>
</evidence>
<evidence type="ECO:0000259" key="8">
    <source>
        <dbReference type="PROSITE" id="PS51057"/>
    </source>
</evidence>
<accession>A0ABN8SPT3</accession>
<evidence type="ECO:0000256" key="3">
    <source>
        <dbReference type="ARBA" id="ARBA00022724"/>
    </source>
</evidence>
<comment type="caution">
    <text evidence="9">The sequence shown here is derived from an EMBL/GenBank/DDBJ whole genome shotgun (WGS) entry which is preliminary data.</text>
</comment>
<keyword evidence="7" id="KW-0539">Nucleus</keyword>
<feature type="domain" description="Paired" evidence="8">
    <location>
        <begin position="1"/>
        <end position="107"/>
    </location>
</feature>
<dbReference type="InterPro" id="IPR009057">
    <property type="entry name" value="Homeodomain-like_sf"/>
</dbReference>
<name>A0ABN8SPT3_9CNID</name>
<keyword evidence="2" id="KW-0217">Developmental protein</keyword>
<sequence>MYRDRILDLHHDRLGERQIAREFRVSHTYVGKVIKRYDESNTDLRAQRSHFVKPKVDQTASEYIECCRLMNPSIYGSEIRQRLLLDGVVHPADIPSVSQINRYSSAVLGEPAIEVQRYASNSNYTINLLHSINGIDFFNILDGPSNGMELLTLFDEALQLERED</sequence>
<keyword evidence="10" id="KW-1185">Reference proteome</keyword>
<evidence type="ECO:0000256" key="5">
    <source>
        <dbReference type="ARBA" id="ARBA00023125"/>
    </source>
</evidence>
<evidence type="ECO:0000313" key="9">
    <source>
        <dbReference type="EMBL" id="CAH3193617.1"/>
    </source>
</evidence>
<keyword evidence="4" id="KW-0805">Transcription regulation</keyword>
<dbReference type="PANTHER" id="PTHR45636">
    <property type="entry name" value="PAIRED BOX PROTEIN PAX-6-RELATED-RELATED"/>
    <property type="match status" value="1"/>
</dbReference>
<evidence type="ECO:0000256" key="2">
    <source>
        <dbReference type="ARBA" id="ARBA00022473"/>
    </source>
</evidence>
<keyword evidence="6" id="KW-0804">Transcription</keyword>
<dbReference type="Gene3D" id="1.10.10.10">
    <property type="entry name" value="Winged helix-like DNA-binding domain superfamily/Winged helix DNA-binding domain"/>
    <property type="match status" value="2"/>
</dbReference>
<comment type="subcellular location">
    <subcellularLocation>
        <location evidence="1">Nucleus</location>
    </subcellularLocation>
</comment>
<protein>
    <recommendedName>
        <fullName evidence="8">Paired domain-containing protein</fullName>
    </recommendedName>
</protein>
<dbReference type="InterPro" id="IPR001523">
    <property type="entry name" value="Paired_dom"/>
</dbReference>
<dbReference type="Pfam" id="PF00292">
    <property type="entry name" value="PAX"/>
    <property type="match status" value="1"/>
</dbReference>
<reference evidence="9 10" key="1">
    <citation type="submission" date="2022-05" db="EMBL/GenBank/DDBJ databases">
        <authorList>
            <consortium name="Genoscope - CEA"/>
            <person name="William W."/>
        </authorList>
    </citation>
    <scope>NUCLEOTIDE SEQUENCE [LARGE SCALE GENOMIC DNA]</scope>
</reference>
<evidence type="ECO:0000313" key="10">
    <source>
        <dbReference type="Proteomes" id="UP001159427"/>
    </source>
</evidence>
<keyword evidence="3" id="KW-0563">Paired box</keyword>
<dbReference type="InterPro" id="IPR043565">
    <property type="entry name" value="PAX_fam"/>
</dbReference>
<keyword evidence="5" id="KW-0238">DNA-binding</keyword>
<dbReference type="InterPro" id="IPR036388">
    <property type="entry name" value="WH-like_DNA-bd_sf"/>
</dbReference>
<organism evidence="9 10">
    <name type="scientific">Porites evermanni</name>
    <dbReference type="NCBI Taxonomy" id="104178"/>
    <lineage>
        <taxon>Eukaryota</taxon>
        <taxon>Metazoa</taxon>
        <taxon>Cnidaria</taxon>
        <taxon>Anthozoa</taxon>
        <taxon>Hexacorallia</taxon>
        <taxon>Scleractinia</taxon>
        <taxon>Fungiina</taxon>
        <taxon>Poritidae</taxon>
        <taxon>Porites</taxon>
    </lineage>
</organism>
<gene>
    <name evidence="9" type="ORF">PEVE_00026200</name>
</gene>
<evidence type="ECO:0000256" key="7">
    <source>
        <dbReference type="ARBA" id="ARBA00023242"/>
    </source>
</evidence>
<dbReference type="SUPFAM" id="SSF46689">
    <property type="entry name" value="Homeodomain-like"/>
    <property type="match status" value="1"/>
</dbReference>